<accession>A0ABV8BYS1</accession>
<feature type="chain" id="PRO_5045848942" description="Peptidase inhibitor family I36" evidence="1">
    <location>
        <begin position="28"/>
        <end position="127"/>
    </location>
</feature>
<reference evidence="3" key="1">
    <citation type="journal article" date="2019" name="Int. J. Syst. Evol. Microbiol.">
        <title>The Global Catalogue of Microorganisms (GCM) 10K type strain sequencing project: providing services to taxonomists for standard genome sequencing and annotation.</title>
        <authorList>
            <consortium name="The Broad Institute Genomics Platform"/>
            <consortium name="The Broad Institute Genome Sequencing Center for Infectious Disease"/>
            <person name="Wu L."/>
            <person name="Ma J."/>
        </authorList>
    </citation>
    <scope>NUCLEOTIDE SEQUENCE [LARGE SCALE GENOMIC DNA]</scope>
    <source>
        <strain evidence="3">CGMCC 4.7405</strain>
    </source>
</reference>
<keyword evidence="1" id="KW-0732">Signal</keyword>
<organism evidence="2 3">
    <name type="scientific">Lentzea rhizosphaerae</name>
    <dbReference type="NCBI Taxonomy" id="2041025"/>
    <lineage>
        <taxon>Bacteria</taxon>
        <taxon>Bacillati</taxon>
        <taxon>Actinomycetota</taxon>
        <taxon>Actinomycetes</taxon>
        <taxon>Pseudonocardiales</taxon>
        <taxon>Pseudonocardiaceae</taxon>
        <taxon>Lentzea</taxon>
    </lineage>
</organism>
<dbReference type="RefSeq" id="WP_382376361.1">
    <property type="nucleotide sequence ID" value="NZ_JBHRZI010000021.1"/>
</dbReference>
<proteinExistence type="predicted"/>
<keyword evidence="3" id="KW-1185">Reference proteome</keyword>
<evidence type="ECO:0000256" key="1">
    <source>
        <dbReference type="SAM" id="SignalP"/>
    </source>
</evidence>
<sequence>MSRNRMLALAFAAAAALGLLAPAVAGAAEEKSAAPLACTVNPDPGFVLFYQHSDCQGRYQGWARCGWHDFTGVVRRNASSYWDNQVGGAYTKVYEGSTVVYQTEPFTGVRNVAWWENDRNERAYLVC</sequence>
<evidence type="ECO:0000313" key="2">
    <source>
        <dbReference type="EMBL" id="MFC3894809.1"/>
    </source>
</evidence>
<comment type="caution">
    <text evidence="2">The sequence shown here is derived from an EMBL/GenBank/DDBJ whole genome shotgun (WGS) entry which is preliminary data.</text>
</comment>
<protein>
    <recommendedName>
        <fullName evidence="4">Peptidase inhibitor family I36</fullName>
    </recommendedName>
</protein>
<gene>
    <name evidence="2" type="ORF">ACFOWZ_25295</name>
</gene>
<evidence type="ECO:0000313" key="3">
    <source>
        <dbReference type="Proteomes" id="UP001595690"/>
    </source>
</evidence>
<dbReference type="Proteomes" id="UP001595690">
    <property type="component" value="Unassembled WGS sequence"/>
</dbReference>
<evidence type="ECO:0008006" key="4">
    <source>
        <dbReference type="Google" id="ProtNLM"/>
    </source>
</evidence>
<dbReference type="EMBL" id="JBHRZI010000021">
    <property type="protein sequence ID" value="MFC3894809.1"/>
    <property type="molecule type" value="Genomic_DNA"/>
</dbReference>
<feature type="signal peptide" evidence="1">
    <location>
        <begin position="1"/>
        <end position="27"/>
    </location>
</feature>
<name>A0ABV8BYS1_9PSEU</name>